<dbReference type="GO" id="GO:0004826">
    <property type="term" value="F:phenylalanine-tRNA ligase activity"/>
    <property type="evidence" value="ECO:0007669"/>
    <property type="project" value="InterPro"/>
</dbReference>
<dbReference type="GO" id="GO:0000049">
    <property type="term" value="F:tRNA binding"/>
    <property type="evidence" value="ECO:0007669"/>
    <property type="project" value="InterPro"/>
</dbReference>
<dbReference type="Pfam" id="PF01409">
    <property type="entry name" value="tRNA-synt_2d"/>
    <property type="match status" value="1"/>
</dbReference>
<dbReference type="GO" id="GO:0006432">
    <property type="term" value="P:phenylalanyl-tRNA aminoacylation"/>
    <property type="evidence" value="ECO:0007669"/>
    <property type="project" value="InterPro"/>
</dbReference>
<dbReference type="InterPro" id="IPR010978">
    <property type="entry name" value="tRNA-bd_arm"/>
</dbReference>
<evidence type="ECO:0000256" key="5">
    <source>
        <dbReference type="ARBA" id="ARBA00023146"/>
    </source>
</evidence>
<keyword evidence="4" id="KW-0648">Protein biosynthesis</keyword>
<proteinExistence type="predicted"/>
<dbReference type="SUPFAM" id="SSF46589">
    <property type="entry name" value="tRNA-binding arm"/>
    <property type="match status" value="1"/>
</dbReference>
<evidence type="ECO:0000256" key="1">
    <source>
        <dbReference type="ARBA" id="ARBA00022598"/>
    </source>
</evidence>
<evidence type="ECO:0000256" key="2">
    <source>
        <dbReference type="ARBA" id="ARBA00022741"/>
    </source>
</evidence>
<keyword evidence="2" id="KW-0547">Nucleotide-binding</keyword>
<evidence type="ECO:0000313" key="6">
    <source>
        <dbReference type="EMBL" id="CAD7237081.1"/>
    </source>
</evidence>
<dbReference type="InterPro" id="IPR002319">
    <property type="entry name" value="Phenylalanyl-tRNA_Synthase"/>
</dbReference>
<gene>
    <name evidence="6" type="ORF">CTOB1V02_LOCUS14896</name>
</gene>
<name>A0A7R8ZU39_9CRUS</name>
<keyword evidence="3" id="KW-0067">ATP-binding</keyword>
<dbReference type="OrthoDB" id="238316at2759"/>
<dbReference type="Pfam" id="PF02912">
    <property type="entry name" value="Phe_tRNA-synt_N"/>
    <property type="match status" value="1"/>
</dbReference>
<dbReference type="InterPro" id="IPR045864">
    <property type="entry name" value="aa-tRNA-synth_II/BPL/LPL"/>
</dbReference>
<reference evidence="6" key="1">
    <citation type="submission" date="2020-11" db="EMBL/GenBank/DDBJ databases">
        <authorList>
            <person name="Tran Van P."/>
        </authorList>
    </citation>
    <scope>NUCLEOTIDE SEQUENCE</scope>
</reference>
<dbReference type="GO" id="GO:0005737">
    <property type="term" value="C:cytoplasm"/>
    <property type="evidence" value="ECO:0007669"/>
    <property type="project" value="InterPro"/>
</dbReference>
<dbReference type="InterPro" id="IPR004188">
    <property type="entry name" value="Phe-tRNA_ligase_II_N"/>
</dbReference>
<evidence type="ECO:0008006" key="7">
    <source>
        <dbReference type="Google" id="ProtNLM"/>
    </source>
</evidence>
<evidence type="ECO:0000256" key="3">
    <source>
        <dbReference type="ARBA" id="ARBA00022840"/>
    </source>
</evidence>
<keyword evidence="1" id="KW-0436">Ligase</keyword>
<organism evidence="6">
    <name type="scientific">Cyprideis torosa</name>
    <dbReference type="NCBI Taxonomy" id="163714"/>
    <lineage>
        <taxon>Eukaryota</taxon>
        <taxon>Metazoa</taxon>
        <taxon>Ecdysozoa</taxon>
        <taxon>Arthropoda</taxon>
        <taxon>Crustacea</taxon>
        <taxon>Oligostraca</taxon>
        <taxon>Ostracoda</taxon>
        <taxon>Podocopa</taxon>
        <taxon>Podocopida</taxon>
        <taxon>Cytherocopina</taxon>
        <taxon>Cytheroidea</taxon>
        <taxon>Cytherideidae</taxon>
        <taxon>Cyprideis</taxon>
    </lineage>
</organism>
<sequence length="204" mass="23399">MCLPTPFRPKYKTMEQELKKLEQDAKEALEQQATKDDLEKFRITYLGRKGRFSSIMKHLGQVRKEERPRLGQLANQIKQEVESLFAQKIDHLEKDTKGECAPPQDLTLPGRRQNCGSLHPVTQVMEEICAVFEKMGFAIAEGPDVETDHYNFTALNIPAHHPARDMHDTFYLSESTLLRTHTSPMQARMMEKQSPPLRLIAPGK</sequence>
<dbReference type="SUPFAM" id="SSF55681">
    <property type="entry name" value="Class II aaRS and biotin synthetases"/>
    <property type="match status" value="1"/>
</dbReference>
<evidence type="ECO:0000256" key="4">
    <source>
        <dbReference type="ARBA" id="ARBA00022917"/>
    </source>
</evidence>
<feature type="non-terminal residue" evidence="6">
    <location>
        <position position="204"/>
    </location>
</feature>
<dbReference type="GO" id="GO:0005524">
    <property type="term" value="F:ATP binding"/>
    <property type="evidence" value="ECO:0007669"/>
    <property type="project" value="UniProtKB-KW"/>
</dbReference>
<accession>A0A7R8ZU39</accession>
<dbReference type="EMBL" id="OB684548">
    <property type="protein sequence ID" value="CAD7237081.1"/>
    <property type="molecule type" value="Genomic_DNA"/>
</dbReference>
<dbReference type="Gene3D" id="3.30.930.10">
    <property type="entry name" value="Bira Bifunctional Protein, Domain 2"/>
    <property type="match status" value="1"/>
</dbReference>
<protein>
    <recommendedName>
        <fullName evidence="7">Phenylalanine--tRNA ligase</fullName>
    </recommendedName>
</protein>
<keyword evidence="5" id="KW-0030">Aminoacyl-tRNA synthetase</keyword>
<dbReference type="AlphaFoldDB" id="A0A7R8ZU39"/>